<evidence type="ECO:0000256" key="3">
    <source>
        <dbReference type="ARBA" id="ARBA00023163"/>
    </source>
</evidence>
<accession>A0A2V5JYA0</accession>
<evidence type="ECO:0000313" key="5">
    <source>
        <dbReference type="EMBL" id="PYI51798.1"/>
    </source>
</evidence>
<dbReference type="GO" id="GO:0003700">
    <property type="term" value="F:DNA-binding transcription factor activity"/>
    <property type="evidence" value="ECO:0007669"/>
    <property type="project" value="TreeGrafter"/>
</dbReference>
<dbReference type="Gene3D" id="3.40.50.2300">
    <property type="match status" value="2"/>
</dbReference>
<dbReference type="InterPro" id="IPR028082">
    <property type="entry name" value="Peripla_BP_I"/>
</dbReference>
<dbReference type="InterPro" id="IPR000843">
    <property type="entry name" value="HTH_LacI"/>
</dbReference>
<dbReference type="Pfam" id="PF00356">
    <property type="entry name" value="LacI"/>
    <property type="match status" value="1"/>
</dbReference>
<dbReference type="PRINTS" id="PR00036">
    <property type="entry name" value="HTHLACI"/>
</dbReference>
<dbReference type="Gene3D" id="1.10.260.40">
    <property type="entry name" value="lambda repressor-like DNA-binding domains"/>
    <property type="match status" value="1"/>
</dbReference>
<dbReference type="SUPFAM" id="SSF53822">
    <property type="entry name" value="Periplasmic binding protein-like I"/>
    <property type="match status" value="1"/>
</dbReference>
<evidence type="ECO:0000256" key="1">
    <source>
        <dbReference type="ARBA" id="ARBA00023015"/>
    </source>
</evidence>
<dbReference type="InterPro" id="IPR046335">
    <property type="entry name" value="LacI/GalR-like_sensor"/>
</dbReference>
<dbReference type="Pfam" id="PF13377">
    <property type="entry name" value="Peripla_BP_3"/>
    <property type="match status" value="1"/>
</dbReference>
<dbReference type="SMART" id="SM00354">
    <property type="entry name" value="HTH_LACI"/>
    <property type="match status" value="1"/>
</dbReference>
<proteinExistence type="predicted"/>
<feature type="domain" description="HTH lacI-type" evidence="4">
    <location>
        <begin position="3"/>
        <end position="57"/>
    </location>
</feature>
<gene>
    <name evidence="5" type="ORF">DLM86_23025</name>
</gene>
<dbReference type="RefSeq" id="WP_110842424.1">
    <property type="nucleotide sequence ID" value="NZ_QJVJ01000011.1"/>
</dbReference>
<keyword evidence="3" id="KW-0804">Transcription</keyword>
<comment type="caution">
    <text evidence="5">The sequence shown here is derived from an EMBL/GenBank/DDBJ whole genome shotgun (WGS) entry which is preliminary data.</text>
</comment>
<name>A0A2V5JYA0_9BACL</name>
<evidence type="ECO:0000259" key="4">
    <source>
        <dbReference type="PROSITE" id="PS50932"/>
    </source>
</evidence>
<dbReference type="SUPFAM" id="SSF47413">
    <property type="entry name" value="lambda repressor-like DNA-binding domains"/>
    <property type="match status" value="1"/>
</dbReference>
<dbReference type="EMBL" id="QJVJ01000011">
    <property type="protein sequence ID" value="PYI51798.1"/>
    <property type="molecule type" value="Genomic_DNA"/>
</dbReference>
<dbReference type="CDD" id="cd01392">
    <property type="entry name" value="HTH_LacI"/>
    <property type="match status" value="1"/>
</dbReference>
<dbReference type="GO" id="GO:0000976">
    <property type="term" value="F:transcription cis-regulatory region binding"/>
    <property type="evidence" value="ECO:0007669"/>
    <property type="project" value="TreeGrafter"/>
</dbReference>
<dbReference type="InterPro" id="IPR010982">
    <property type="entry name" value="Lambda_DNA-bd_dom_sf"/>
</dbReference>
<dbReference type="Proteomes" id="UP000247476">
    <property type="component" value="Unassembled WGS sequence"/>
</dbReference>
<keyword evidence="1" id="KW-0805">Transcription regulation</keyword>
<dbReference type="AlphaFoldDB" id="A0A2V5JYA0"/>
<evidence type="ECO:0000256" key="2">
    <source>
        <dbReference type="ARBA" id="ARBA00023125"/>
    </source>
</evidence>
<dbReference type="PROSITE" id="PS50932">
    <property type="entry name" value="HTH_LACI_2"/>
    <property type="match status" value="1"/>
</dbReference>
<organism evidence="5 6">
    <name type="scientific">Paenibacillus flagellatus</name>
    <dbReference type="NCBI Taxonomy" id="2211139"/>
    <lineage>
        <taxon>Bacteria</taxon>
        <taxon>Bacillati</taxon>
        <taxon>Bacillota</taxon>
        <taxon>Bacilli</taxon>
        <taxon>Bacillales</taxon>
        <taxon>Paenibacillaceae</taxon>
        <taxon>Paenibacillus</taxon>
    </lineage>
</organism>
<keyword evidence="2" id="KW-0238">DNA-binding</keyword>
<reference evidence="5 6" key="1">
    <citation type="submission" date="2018-05" db="EMBL/GenBank/DDBJ databases">
        <title>Paenibacillus flagellatus sp. nov., isolated from selenium mineral soil.</title>
        <authorList>
            <person name="Dai X."/>
        </authorList>
    </citation>
    <scope>NUCLEOTIDE SEQUENCE [LARGE SCALE GENOMIC DNA]</scope>
    <source>
        <strain evidence="5 6">DXL2</strain>
    </source>
</reference>
<dbReference type="PANTHER" id="PTHR30146:SF147">
    <property type="entry name" value="HTH-TYPE TRANSCRIPTIONAL REGULATOR DEGA"/>
    <property type="match status" value="1"/>
</dbReference>
<dbReference type="PROSITE" id="PS00356">
    <property type="entry name" value="HTH_LACI_1"/>
    <property type="match status" value="1"/>
</dbReference>
<dbReference type="PANTHER" id="PTHR30146">
    <property type="entry name" value="LACI-RELATED TRANSCRIPTIONAL REPRESSOR"/>
    <property type="match status" value="1"/>
</dbReference>
<dbReference type="OrthoDB" id="9796186at2"/>
<dbReference type="CDD" id="cd06267">
    <property type="entry name" value="PBP1_LacI_sugar_binding-like"/>
    <property type="match status" value="1"/>
</dbReference>
<sequence length="336" mass="36631">MKTTIYDIAKAAGVSIATVSKVINETGRISADTRERVHEIMKELDYQPSVVASALTGKSTFSIGLLIPDLANPFFAELARSVEDRGQELGFNLVMCSTDNNPKKEASYVTLLKQKRVDGIIIATGLSDETILKGLIDQKIPLAFVARDMPSVVSDSVLIDDFMGGYLGASHLVSLGHRRIAILSDDLAQRSGSERIRGYRHALEEAGIAFEPDYVAESASSPDAGKRRTFELLDSEKPPTAIFAFNDLLAIGVVQAAKERRLSIPWDLSVVGFDNTILAGIVDPPLTSVSQPIPDIGRQVMDVLIGAIRDRKQAKERIVLKPELIVRESTAFPRMV</sequence>
<keyword evidence="6" id="KW-1185">Reference proteome</keyword>
<protein>
    <submittedName>
        <fullName evidence="5">LacI family transcriptional regulator</fullName>
    </submittedName>
</protein>
<evidence type="ECO:0000313" key="6">
    <source>
        <dbReference type="Proteomes" id="UP000247476"/>
    </source>
</evidence>